<sequence length="71" mass="8516">MLIYHISDFFDFDQYEDVQGGIIPYKNWKEQILYKIVGWPSDVEFKDYANLKSDERSKVLESLDNIKFGFQ</sequence>
<proteinExistence type="predicted"/>
<evidence type="ECO:0000313" key="2">
    <source>
        <dbReference type="Proteomes" id="UP000234323"/>
    </source>
</evidence>
<dbReference type="Proteomes" id="UP000234323">
    <property type="component" value="Unassembled WGS sequence"/>
</dbReference>
<evidence type="ECO:0000313" key="1">
    <source>
        <dbReference type="EMBL" id="PKY62304.1"/>
    </source>
</evidence>
<dbReference type="VEuPathDB" id="FungiDB:RhiirA1_510934"/>
<comment type="caution">
    <text evidence="1">The sequence shown here is derived from an EMBL/GenBank/DDBJ whole genome shotgun (WGS) entry which is preliminary data.</text>
</comment>
<dbReference type="EMBL" id="LLXI01006846">
    <property type="protein sequence ID" value="PKY62304.1"/>
    <property type="molecule type" value="Genomic_DNA"/>
</dbReference>
<name>A0A2I1HTT7_9GLOM</name>
<organism evidence="1 2">
    <name type="scientific">Rhizophagus irregularis</name>
    <dbReference type="NCBI Taxonomy" id="588596"/>
    <lineage>
        <taxon>Eukaryota</taxon>
        <taxon>Fungi</taxon>
        <taxon>Fungi incertae sedis</taxon>
        <taxon>Mucoromycota</taxon>
        <taxon>Glomeromycotina</taxon>
        <taxon>Glomeromycetes</taxon>
        <taxon>Glomerales</taxon>
        <taxon>Glomeraceae</taxon>
        <taxon>Rhizophagus</taxon>
    </lineage>
</organism>
<accession>A0A2I1HTT7</accession>
<keyword evidence="2" id="KW-1185">Reference proteome</keyword>
<dbReference type="AlphaFoldDB" id="A0A2I1HTT7"/>
<protein>
    <submittedName>
        <fullName evidence="1">Uncharacterized protein</fullName>
    </submittedName>
</protein>
<reference evidence="1 2" key="1">
    <citation type="submission" date="2015-10" db="EMBL/GenBank/DDBJ databases">
        <title>Genome analyses suggest a sexual origin of heterokaryosis in a supposedly ancient asexual fungus.</title>
        <authorList>
            <person name="Ropars J."/>
            <person name="Sedzielewska K."/>
            <person name="Noel J."/>
            <person name="Charron P."/>
            <person name="Farinelli L."/>
            <person name="Marton T."/>
            <person name="Kruger M."/>
            <person name="Pelin A."/>
            <person name="Brachmann A."/>
            <person name="Corradi N."/>
        </authorList>
    </citation>
    <scope>NUCLEOTIDE SEQUENCE [LARGE SCALE GENOMIC DNA]</scope>
    <source>
        <strain evidence="1 2">A4</strain>
    </source>
</reference>
<gene>
    <name evidence="1" type="ORF">RhiirA4_488560</name>
</gene>
<dbReference type="VEuPathDB" id="FungiDB:FUN_016277"/>